<protein>
    <recommendedName>
        <fullName evidence="3">DNA mismatch repair protein HSM3</fullName>
    </recommendedName>
</protein>
<accession>A0AAV5QME7</accession>
<name>A0AAV5QME7_9ASCO</name>
<dbReference type="Proteomes" id="UP001360560">
    <property type="component" value="Unassembled WGS sequence"/>
</dbReference>
<sequence length="512" mass="58473">MSTEALVSHLASVYSDLSIDATAKVDVPLIESYIISLKSTSLNPEIIEVISFLFYVINNPNYHTISDESDCLIELLSSLLLSLSLTEVIEIFDNLNNFDFNSILQICLDQTASHAKIQQLAIDLLTKSTALEIRKISHHVIVRVFKIFSSFETPLNVVNSIDKFFNHVLYLSISDHTIFNDTFTIHNIETLLSMRSTTHSPVLTVRLIDLLIKMFEKFPQIMISNKTMFANLYIFEEKSFLENDDFFYLNKLINLHSSIFSNNYDHLLDSSASNNKISNEYVAEKFKNQLRYIFQLYSLSNDDTMIYSVNELIEFYSVFSRFDEAKFLAFSEKYQIITQYSINSLSNASNVLLLASINPKVLLSFDLSGLSLTNKSLPIFINYISYEDTFEVIRSSSQLSLSAISNLTLENTFEIMYEMARFSYSAKYLLKELPVLVHNHLVSANINDRENIMVKRNFRLNQLKIEILAELVKNDATKDETLLSLLKTEKNKLASGDIYSDTVQAAVGSKTS</sequence>
<reference evidence="1 2" key="1">
    <citation type="journal article" date="2023" name="Elife">
        <title>Identification of key yeast species and microbe-microbe interactions impacting larval growth of Drosophila in the wild.</title>
        <authorList>
            <person name="Mure A."/>
            <person name="Sugiura Y."/>
            <person name="Maeda R."/>
            <person name="Honda K."/>
            <person name="Sakurai N."/>
            <person name="Takahashi Y."/>
            <person name="Watada M."/>
            <person name="Katoh T."/>
            <person name="Gotoh A."/>
            <person name="Gotoh Y."/>
            <person name="Taniguchi I."/>
            <person name="Nakamura K."/>
            <person name="Hayashi T."/>
            <person name="Katayama T."/>
            <person name="Uemura T."/>
            <person name="Hattori Y."/>
        </authorList>
    </citation>
    <scope>NUCLEOTIDE SEQUENCE [LARGE SCALE GENOMIC DNA]</scope>
    <source>
        <strain evidence="1 2">SC-9</strain>
    </source>
</reference>
<dbReference type="Gene3D" id="1.25.40.580">
    <property type="match status" value="1"/>
</dbReference>
<dbReference type="AlphaFoldDB" id="A0AAV5QME7"/>
<organism evidence="1 2">
    <name type="scientific">Saccharomycopsis crataegensis</name>
    <dbReference type="NCBI Taxonomy" id="43959"/>
    <lineage>
        <taxon>Eukaryota</taxon>
        <taxon>Fungi</taxon>
        <taxon>Dikarya</taxon>
        <taxon>Ascomycota</taxon>
        <taxon>Saccharomycotina</taxon>
        <taxon>Saccharomycetes</taxon>
        <taxon>Saccharomycopsidaceae</taxon>
        <taxon>Saccharomycopsis</taxon>
    </lineage>
</organism>
<comment type="caution">
    <text evidence="1">The sequence shown here is derived from an EMBL/GenBank/DDBJ whole genome shotgun (WGS) entry which is preliminary data.</text>
</comment>
<dbReference type="EMBL" id="BTFZ01000011">
    <property type="protein sequence ID" value="GMM35746.1"/>
    <property type="molecule type" value="Genomic_DNA"/>
</dbReference>
<proteinExistence type="predicted"/>
<evidence type="ECO:0008006" key="3">
    <source>
        <dbReference type="Google" id="ProtNLM"/>
    </source>
</evidence>
<keyword evidence="2" id="KW-1185">Reference proteome</keyword>
<dbReference type="GeneID" id="90073721"/>
<dbReference type="RefSeq" id="XP_064852742.1">
    <property type="nucleotide sequence ID" value="XM_064996670.1"/>
</dbReference>
<evidence type="ECO:0000313" key="2">
    <source>
        <dbReference type="Proteomes" id="UP001360560"/>
    </source>
</evidence>
<evidence type="ECO:0000313" key="1">
    <source>
        <dbReference type="EMBL" id="GMM35746.1"/>
    </source>
</evidence>
<gene>
    <name evidence="1" type="ORF">DASC09_030710</name>
</gene>